<protein>
    <submittedName>
        <fullName evidence="1">Uncharacterized protein</fullName>
    </submittedName>
</protein>
<reference evidence="1 2" key="1">
    <citation type="journal article" date="2016" name="Nat. Commun.">
        <title>Thousands of microbial genomes shed light on interconnected biogeochemical processes in an aquifer system.</title>
        <authorList>
            <person name="Anantharaman K."/>
            <person name="Brown C.T."/>
            <person name="Hug L.A."/>
            <person name="Sharon I."/>
            <person name="Castelle C.J."/>
            <person name="Probst A.J."/>
            <person name="Thomas B.C."/>
            <person name="Singh A."/>
            <person name="Wilkins M.J."/>
            <person name="Karaoz U."/>
            <person name="Brodie E.L."/>
            <person name="Williams K.H."/>
            <person name="Hubbard S.S."/>
            <person name="Banfield J.F."/>
        </authorList>
    </citation>
    <scope>NUCLEOTIDE SEQUENCE [LARGE SCALE GENOMIC DNA]</scope>
</reference>
<proteinExistence type="predicted"/>
<name>A0A1G2UJT4_9BACT</name>
<evidence type="ECO:0000313" key="1">
    <source>
        <dbReference type="EMBL" id="OHB09691.1"/>
    </source>
</evidence>
<sequence length="110" mass="12517">MPFWTFEDGIITEIESALMLLDKSGMLCTDGEGGAYIVERTHHERDSGGSYTTSGKRFRVTTEVVVELKRRRMVEPEVIMGGPLRNRLEISEVGSQWLTRERARRRADAS</sequence>
<accession>A0A1G2UJT4</accession>
<dbReference type="Proteomes" id="UP000177202">
    <property type="component" value="Unassembled WGS sequence"/>
</dbReference>
<dbReference type="STRING" id="1802772.A3H60_02255"/>
<evidence type="ECO:0000313" key="2">
    <source>
        <dbReference type="Proteomes" id="UP000177202"/>
    </source>
</evidence>
<organism evidence="1 2">
    <name type="scientific">Candidatus Zambryskibacteria bacterium RIFCSPLOWO2_02_FULL_44_12b</name>
    <dbReference type="NCBI Taxonomy" id="1802772"/>
    <lineage>
        <taxon>Bacteria</taxon>
        <taxon>Candidatus Zambryskiibacteriota</taxon>
    </lineage>
</organism>
<comment type="caution">
    <text evidence="1">The sequence shown here is derived from an EMBL/GenBank/DDBJ whole genome shotgun (WGS) entry which is preliminary data.</text>
</comment>
<dbReference type="EMBL" id="MHWP01000028">
    <property type="protein sequence ID" value="OHB09691.1"/>
    <property type="molecule type" value="Genomic_DNA"/>
</dbReference>
<dbReference type="AlphaFoldDB" id="A0A1G2UJT4"/>
<gene>
    <name evidence="1" type="ORF">A3H60_02255</name>
</gene>